<feature type="region of interest" description="Disordered" evidence="1">
    <location>
        <begin position="1"/>
        <end position="48"/>
    </location>
</feature>
<dbReference type="Proteomes" id="UP001187343">
    <property type="component" value="Unassembled WGS sequence"/>
</dbReference>
<gene>
    <name evidence="2" type="ORF">Q8A67_018637</name>
</gene>
<reference evidence="2" key="1">
    <citation type="submission" date="2023-08" db="EMBL/GenBank/DDBJ databases">
        <title>Chromosome-level Genome Assembly of mud carp (Cirrhinus molitorella).</title>
        <authorList>
            <person name="Liu H."/>
        </authorList>
    </citation>
    <scope>NUCLEOTIDE SEQUENCE</scope>
    <source>
        <strain evidence="2">Prfri</strain>
        <tissue evidence="2">Muscle</tissue>
    </source>
</reference>
<organism evidence="2 3">
    <name type="scientific">Cirrhinus molitorella</name>
    <name type="common">mud carp</name>
    <dbReference type="NCBI Taxonomy" id="172907"/>
    <lineage>
        <taxon>Eukaryota</taxon>
        <taxon>Metazoa</taxon>
        <taxon>Chordata</taxon>
        <taxon>Craniata</taxon>
        <taxon>Vertebrata</taxon>
        <taxon>Euteleostomi</taxon>
        <taxon>Actinopterygii</taxon>
        <taxon>Neopterygii</taxon>
        <taxon>Teleostei</taxon>
        <taxon>Ostariophysi</taxon>
        <taxon>Cypriniformes</taxon>
        <taxon>Cyprinidae</taxon>
        <taxon>Labeoninae</taxon>
        <taxon>Labeonini</taxon>
        <taxon>Cirrhinus</taxon>
    </lineage>
</organism>
<proteinExistence type="predicted"/>
<name>A0AA88TJ71_9TELE</name>
<comment type="caution">
    <text evidence="2">The sequence shown here is derived from an EMBL/GenBank/DDBJ whole genome shotgun (WGS) entry which is preliminary data.</text>
</comment>
<sequence length="98" mass="11503">MLDSPGLRQRGEHDVAKLSQKGKAERNGGEGWRRRMRRGVEDSRRREKSELESTMLQFFRPLSSRDQLQECLQEDAAPSLPLFLSSLLFLYNFMMRGW</sequence>
<dbReference type="AlphaFoldDB" id="A0AA88TJ71"/>
<evidence type="ECO:0000313" key="2">
    <source>
        <dbReference type="EMBL" id="KAK2881369.1"/>
    </source>
</evidence>
<keyword evidence="3" id="KW-1185">Reference proteome</keyword>
<evidence type="ECO:0000313" key="3">
    <source>
        <dbReference type="Proteomes" id="UP001187343"/>
    </source>
</evidence>
<dbReference type="EMBL" id="JAUYZG010000018">
    <property type="protein sequence ID" value="KAK2881369.1"/>
    <property type="molecule type" value="Genomic_DNA"/>
</dbReference>
<evidence type="ECO:0000256" key="1">
    <source>
        <dbReference type="SAM" id="MobiDB-lite"/>
    </source>
</evidence>
<feature type="compositionally biased region" description="Basic and acidic residues" evidence="1">
    <location>
        <begin position="9"/>
        <end position="48"/>
    </location>
</feature>
<accession>A0AA88TJ71</accession>
<protein>
    <submittedName>
        <fullName evidence="2">Uncharacterized protein</fullName>
    </submittedName>
</protein>